<organism evidence="6">
    <name type="scientific">uncultured Actinomycetospora sp</name>
    <dbReference type="NCBI Taxonomy" id="1135996"/>
    <lineage>
        <taxon>Bacteria</taxon>
        <taxon>Bacillati</taxon>
        <taxon>Actinomycetota</taxon>
        <taxon>Actinomycetes</taxon>
        <taxon>Pseudonocardiales</taxon>
        <taxon>Pseudonocardiaceae</taxon>
        <taxon>Actinomycetospora</taxon>
        <taxon>environmental samples</taxon>
    </lineage>
</organism>
<dbReference type="FunFam" id="1.10.10.10:FF:000001">
    <property type="entry name" value="LysR family transcriptional regulator"/>
    <property type="match status" value="1"/>
</dbReference>
<dbReference type="Gene3D" id="3.40.190.10">
    <property type="entry name" value="Periplasmic binding protein-like II"/>
    <property type="match status" value="2"/>
</dbReference>
<dbReference type="PANTHER" id="PTHR30346:SF0">
    <property type="entry name" value="HCA OPERON TRANSCRIPTIONAL ACTIVATOR HCAR"/>
    <property type="match status" value="1"/>
</dbReference>
<evidence type="ECO:0000256" key="3">
    <source>
        <dbReference type="ARBA" id="ARBA00023125"/>
    </source>
</evidence>
<dbReference type="InterPro" id="IPR000847">
    <property type="entry name" value="LysR_HTH_N"/>
</dbReference>
<dbReference type="Pfam" id="PF00126">
    <property type="entry name" value="HTH_1"/>
    <property type="match status" value="1"/>
</dbReference>
<gene>
    <name evidence="6" type="ORF">AVDCRST_MAG54-2347</name>
</gene>
<evidence type="ECO:0000259" key="5">
    <source>
        <dbReference type="PROSITE" id="PS50931"/>
    </source>
</evidence>
<protein>
    <submittedName>
        <fullName evidence="6">Transcriptional regulator, LysR family</fullName>
    </submittedName>
</protein>
<keyword evidence="2" id="KW-0805">Transcription regulation</keyword>
<evidence type="ECO:0000313" key="6">
    <source>
        <dbReference type="EMBL" id="CAA9258289.1"/>
    </source>
</evidence>
<dbReference type="GO" id="GO:0003677">
    <property type="term" value="F:DNA binding"/>
    <property type="evidence" value="ECO:0007669"/>
    <property type="project" value="UniProtKB-KW"/>
</dbReference>
<dbReference type="Gene3D" id="1.10.10.10">
    <property type="entry name" value="Winged helix-like DNA-binding domain superfamily/Winged helix DNA-binding domain"/>
    <property type="match status" value="1"/>
</dbReference>
<dbReference type="SUPFAM" id="SSF46785">
    <property type="entry name" value="Winged helix' DNA-binding domain"/>
    <property type="match status" value="1"/>
</dbReference>
<dbReference type="InterPro" id="IPR005119">
    <property type="entry name" value="LysR_subst-bd"/>
</dbReference>
<dbReference type="AlphaFoldDB" id="A0A6J4ITC0"/>
<accession>A0A6J4ITC0</accession>
<evidence type="ECO:0000256" key="2">
    <source>
        <dbReference type="ARBA" id="ARBA00023015"/>
    </source>
</evidence>
<dbReference type="EMBL" id="CADCTH010000303">
    <property type="protein sequence ID" value="CAA9258289.1"/>
    <property type="molecule type" value="Genomic_DNA"/>
</dbReference>
<dbReference type="PANTHER" id="PTHR30346">
    <property type="entry name" value="TRANSCRIPTIONAL DUAL REGULATOR HCAR-RELATED"/>
    <property type="match status" value="1"/>
</dbReference>
<dbReference type="SUPFAM" id="SSF53850">
    <property type="entry name" value="Periplasmic binding protein-like II"/>
    <property type="match status" value="1"/>
</dbReference>
<dbReference type="GO" id="GO:0003700">
    <property type="term" value="F:DNA-binding transcription factor activity"/>
    <property type="evidence" value="ECO:0007669"/>
    <property type="project" value="InterPro"/>
</dbReference>
<keyword evidence="3" id="KW-0238">DNA-binding</keyword>
<dbReference type="PROSITE" id="PS50931">
    <property type="entry name" value="HTH_LYSR"/>
    <property type="match status" value="1"/>
</dbReference>
<name>A0A6J4ITC0_9PSEU</name>
<dbReference type="Pfam" id="PF03466">
    <property type="entry name" value="LysR_substrate"/>
    <property type="match status" value="1"/>
</dbReference>
<sequence>MDIQALRYAVTLAEERHFRKAAERHWIAPQAFGRRVRALEKEVGARLFDRTSRRVDLTPAGARLVDRARDLLARVDDLAAAVREAPPADDGATVRVGVLGFGAAERWTELRELVAAQLPQSRLVHVELDWDSQYDAVRDGEVDVAVVHDVGPVDGLRLDAVLRTGTVAVVPASCALADAERLEDRDVEGWGWVRPLGRHPGLASWAGPAVETSRHAPTVRTPAGIPAAVATSGMLGLHGDPARRFFPRPDVRFVPIAGPVCQVSVATRADDASRTALAFRQAAELIAVS</sequence>
<feature type="domain" description="HTH lysR-type" evidence="5">
    <location>
        <begin position="1"/>
        <end position="58"/>
    </location>
</feature>
<keyword evidence="4" id="KW-0804">Transcription</keyword>
<evidence type="ECO:0000256" key="4">
    <source>
        <dbReference type="ARBA" id="ARBA00023163"/>
    </source>
</evidence>
<dbReference type="GO" id="GO:0032993">
    <property type="term" value="C:protein-DNA complex"/>
    <property type="evidence" value="ECO:0007669"/>
    <property type="project" value="TreeGrafter"/>
</dbReference>
<evidence type="ECO:0000256" key="1">
    <source>
        <dbReference type="ARBA" id="ARBA00009437"/>
    </source>
</evidence>
<dbReference type="InterPro" id="IPR036390">
    <property type="entry name" value="WH_DNA-bd_sf"/>
</dbReference>
<dbReference type="InterPro" id="IPR036388">
    <property type="entry name" value="WH-like_DNA-bd_sf"/>
</dbReference>
<comment type="similarity">
    <text evidence="1">Belongs to the LysR transcriptional regulatory family.</text>
</comment>
<proteinExistence type="inferred from homology"/>
<reference evidence="6" key="1">
    <citation type="submission" date="2020-02" db="EMBL/GenBank/DDBJ databases">
        <authorList>
            <person name="Meier V. D."/>
        </authorList>
    </citation>
    <scope>NUCLEOTIDE SEQUENCE</scope>
    <source>
        <strain evidence="6">AVDCRST_MAG54</strain>
    </source>
</reference>